<dbReference type="EMBL" id="OGUS01000132">
    <property type="protein sequence ID" value="SPC18118.1"/>
    <property type="molecule type" value="Genomic_DNA"/>
</dbReference>
<reference evidence="1 2" key="1">
    <citation type="submission" date="2018-01" db="EMBL/GenBank/DDBJ databases">
        <authorList>
            <person name="Clerissi C."/>
        </authorList>
    </citation>
    <scope>NUCLEOTIDE SEQUENCE [LARGE SCALE GENOMIC DNA]</scope>
    <source>
        <strain evidence="1">Cupriavidus oxalaticus LMG 2235</strain>
        <plasmid evidence="2">co2235_mp</plasmid>
    </source>
</reference>
<evidence type="ECO:0000313" key="2">
    <source>
        <dbReference type="Proteomes" id="UP000256862"/>
    </source>
</evidence>
<sequence length="36" mass="3867">MTPHSCKPTVMTGHTSMAANDSATLISIKETYAHHP</sequence>
<dbReference type="AlphaFoldDB" id="A0A976BGG3"/>
<organism evidence="1 2">
    <name type="scientific">Cupriavidus oxalaticus</name>
    <dbReference type="NCBI Taxonomy" id="96344"/>
    <lineage>
        <taxon>Bacteria</taxon>
        <taxon>Pseudomonadati</taxon>
        <taxon>Pseudomonadota</taxon>
        <taxon>Betaproteobacteria</taxon>
        <taxon>Burkholderiales</taxon>
        <taxon>Burkholderiaceae</taxon>
        <taxon>Cupriavidus</taxon>
    </lineage>
</organism>
<proteinExistence type="predicted"/>
<comment type="caution">
    <text evidence="1">The sequence shown here is derived from an EMBL/GenBank/DDBJ whole genome shotgun (WGS) entry which is preliminary data.</text>
</comment>
<name>A0A976BGG3_9BURK</name>
<dbReference type="Proteomes" id="UP000256862">
    <property type="component" value="Plasmid CO2235_mp"/>
</dbReference>
<gene>
    <name evidence="1" type="ORF">CO2235_MP10342</name>
</gene>
<accession>A0A976BGG3</accession>
<geneLocation type="plasmid" evidence="2">
    <name>co2235_mp</name>
</geneLocation>
<evidence type="ECO:0000313" key="1">
    <source>
        <dbReference type="EMBL" id="SPC18118.1"/>
    </source>
</evidence>
<protein>
    <submittedName>
        <fullName evidence="1">Uncharacterized protein</fullName>
    </submittedName>
</protein>